<dbReference type="Proteomes" id="UP000318693">
    <property type="component" value="Unassembled WGS sequence"/>
</dbReference>
<dbReference type="InterPro" id="IPR011335">
    <property type="entry name" value="Restrct_endonuc-II-like"/>
</dbReference>
<evidence type="ECO:0000256" key="4">
    <source>
        <dbReference type="ARBA" id="ARBA00022801"/>
    </source>
</evidence>
<dbReference type="InterPro" id="IPR004603">
    <property type="entry name" value="DNA_mismatch_endonuc_vsr"/>
</dbReference>
<keyword evidence="3" id="KW-0227">DNA damage</keyword>
<dbReference type="EMBL" id="VJXR01000010">
    <property type="protein sequence ID" value="TRW46367.1"/>
    <property type="molecule type" value="Genomic_DNA"/>
</dbReference>
<dbReference type="SUPFAM" id="SSF52980">
    <property type="entry name" value="Restriction endonuclease-like"/>
    <property type="match status" value="1"/>
</dbReference>
<protein>
    <submittedName>
        <fullName evidence="8">DNA mismatch endonuclease Vsr</fullName>
    </submittedName>
</protein>
<dbReference type="NCBIfam" id="TIGR00632">
    <property type="entry name" value="vsr"/>
    <property type="match status" value="1"/>
</dbReference>
<evidence type="ECO:0000313" key="8">
    <source>
        <dbReference type="EMBL" id="TRW46367.1"/>
    </source>
</evidence>
<comment type="caution">
    <text evidence="8">The sequence shown here is derived from an EMBL/GenBank/DDBJ whole genome shotgun (WGS) entry which is preliminary data.</text>
</comment>
<keyword evidence="1" id="KW-0540">Nuclease</keyword>
<evidence type="ECO:0000256" key="1">
    <source>
        <dbReference type="ARBA" id="ARBA00022722"/>
    </source>
</evidence>
<keyword evidence="2 8" id="KW-0255">Endonuclease</keyword>
<evidence type="ECO:0000256" key="3">
    <source>
        <dbReference type="ARBA" id="ARBA00022763"/>
    </source>
</evidence>
<dbReference type="GO" id="GO:0016787">
    <property type="term" value="F:hydrolase activity"/>
    <property type="evidence" value="ECO:0007669"/>
    <property type="project" value="UniProtKB-KW"/>
</dbReference>
<dbReference type="Pfam" id="PF03852">
    <property type="entry name" value="Vsr"/>
    <property type="match status" value="1"/>
</dbReference>
<reference evidence="8 9" key="1">
    <citation type="submission" date="2019-07" db="EMBL/GenBank/DDBJ databases">
        <title>Georgenia wutianyii sp. nov. and Georgenia *** sp. nov. isolated from plateau pika (Ochotona curzoniae) in the Qinghai-Tibet plateau of China.</title>
        <authorList>
            <person name="Tian Z."/>
        </authorList>
    </citation>
    <scope>NUCLEOTIDE SEQUENCE [LARGE SCALE GENOMIC DNA]</scope>
    <source>
        <strain evidence="8 9">Z446</strain>
    </source>
</reference>
<accession>A0A552WUD9</accession>
<gene>
    <name evidence="8" type="primary">vsr</name>
    <name evidence="8" type="ORF">FJ693_05425</name>
</gene>
<keyword evidence="5" id="KW-0234">DNA repair</keyword>
<evidence type="ECO:0000256" key="2">
    <source>
        <dbReference type="ARBA" id="ARBA00022759"/>
    </source>
</evidence>
<feature type="compositionally biased region" description="Basic and acidic residues" evidence="7">
    <location>
        <begin position="11"/>
        <end position="29"/>
    </location>
</feature>
<evidence type="ECO:0000256" key="7">
    <source>
        <dbReference type="SAM" id="MobiDB-lite"/>
    </source>
</evidence>
<dbReference type="GO" id="GO:0006298">
    <property type="term" value="P:mismatch repair"/>
    <property type="evidence" value="ECO:0007669"/>
    <property type="project" value="InterPro"/>
</dbReference>
<comment type="similarity">
    <text evidence="6">Belongs to the Vsr family.</text>
</comment>
<dbReference type="AlphaFoldDB" id="A0A552WUD9"/>
<organism evidence="8 9">
    <name type="scientific">Georgenia yuyongxinii</name>
    <dbReference type="NCBI Taxonomy" id="2589797"/>
    <lineage>
        <taxon>Bacteria</taxon>
        <taxon>Bacillati</taxon>
        <taxon>Actinomycetota</taxon>
        <taxon>Actinomycetes</taxon>
        <taxon>Micrococcales</taxon>
        <taxon>Bogoriellaceae</taxon>
        <taxon>Georgenia</taxon>
    </lineage>
</organism>
<keyword evidence="4" id="KW-0378">Hydrolase</keyword>
<dbReference type="CDD" id="cd00221">
    <property type="entry name" value="Vsr"/>
    <property type="match status" value="1"/>
</dbReference>
<dbReference type="Gene3D" id="3.40.960.10">
    <property type="entry name" value="VSR Endonuclease"/>
    <property type="match status" value="1"/>
</dbReference>
<sequence length="164" mass="18527">MGVGRSIAGRDAGEPDRVRPAQRVSDRYSRLARTGTAPETALRKELHRRGRRFRVHARIEGLPRRRADIVFTRWRVAVFVDGCFWHSCPVHGSVPLTNREWWEWKLARTQARDKDTDDQLSALGWRAVHVWEHLSAEVAASTVEKALEAAGAPPSSQAHPSSPH</sequence>
<evidence type="ECO:0000256" key="6">
    <source>
        <dbReference type="ARBA" id="ARBA00029466"/>
    </source>
</evidence>
<feature type="region of interest" description="Disordered" evidence="7">
    <location>
        <begin position="1"/>
        <end position="29"/>
    </location>
</feature>
<evidence type="ECO:0000256" key="5">
    <source>
        <dbReference type="ARBA" id="ARBA00023204"/>
    </source>
</evidence>
<proteinExistence type="inferred from homology"/>
<name>A0A552WUD9_9MICO</name>
<keyword evidence="9" id="KW-1185">Reference proteome</keyword>
<evidence type="ECO:0000313" key="9">
    <source>
        <dbReference type="Proteomes" id="UP000318693"/>
    </source>
</evidence>
<dbReference type="GO" id="GO:0004519">
    <property type="term" value="F:endonuclease activity"/>
    <property type="evidence" value="ECO:0007669"/>
    <property type="project" value="UniProtKB-KW"/>
</dbReference>